<dbReference type="GO" id="GO:0005743">
    <property type="term" value="C:mitochondrial inner membrane"/>
    <property type="evidence" value="ECO:0007669"/>
    <property type="project" value="TreeGrafter"/>
</dbReference>
<dbReference type="PANTHER" id="PTHR24279:SF125">
    <property type="entry name" value="CYTOCHROME P450 FAMILY 24 SUBFAMILY A MEMBER 1"/>
    <property type="match status" value="1"/>
</dbReference>
<accession>A0A9R0D4J8</accession>
<evidence type="ECO:0000256" key="6">
    <source>
        <dbReference type="ARBA" id="ARBA00023004"/>
    </source>
</evidence>
<sequence length="485" mass="55719">MICNRNKTLSKFIKFKFNKRLSHDAAPAPKSIEFMPRPKSLPLVGTKLDFIAAGGGSKLHEYVDIRHKQLGSIFCDKLGGSVDLVFVSDPALIKTLFLNLEGKYPIHILPEPWELYEKLYGSKRGLFFMNGEEWLENRRVVNKYLLKENSEKLFDNPVKNTINQMIQKWTTEAKKGSYVPNLESEFYRLSIDVIISAMLGSSTFHKFSAHSDALLTAFAEEVKKIFQTTTKLYGWPVNMCQKLNLKVWRDFKNSVDISLFLANKIVAEMINKKQPKDGLINLLIEENLKPEIIKRIIVDFVIAAGDTTSYTTIWTLYLLSKNKDVRQELFKRNSIINYAIKESMRLYPVAPFLTRILPKECIFGAYKLKGGTPIIVSIYTSGRDEQYFSRATEYLPYRWDRNDERRKHLVNHVSSASLPFALGARSCIGKKLAMLQMTELITQMVQNFDFECINKDEVTSKTSQVLVPSQEIKLSFSLRKPECAE</sequence>
<dbReference type="PRINTS" id="PR00385">
    <property type="entry name" value="P450"/>
</dbReference>
<feature type="binding site" description="axial binding residue" evidence="8">
    <location>
        <position position="427"/>
    </location>
    <ligand>
        <name>heme</name>
        <dbReference type="ChEBI" id="CHEBI:30413"/>
    </ligand>
    <ligandPart>
        <name>Fe</name>
        <dbReference type="ChEBI" id="CHEBI:18248"/>
    </ligandPart>
</feature>
<evidence type="ECO:0000256" key="1">
    <source>
        <dbReference type="ARBA" id="ARBA00001971"/>
    </source>
</evidence>
<evidence type="ECO:0000256" key="2">
    <source>
        <dbReference type="ARBA" id="ARBA00010617"/>
    </source>
</evidence>
<dbReference type="OrthoDB" id="3945418at2759"/>
<evidence type="ECO:0000256" key="5">
    <source>
        <dbReference type="ARBA" id="ARBA00023002"/>
    </source>
</evidence>
<dbReference type="GO" id="GO:0004497">
    <property type="term" value="F:monooxygenase activity"/>
    <property type="evidence" value="ECO:0007669"/>
    <property type="project" value="UniProtKB-KW"/>
</dbReference>
<evidence type="ECO:0000313" key="10">
    <source>
        <dbReference type="RefSeq" id="XP_035439929.2"/>
    </source>
</evidence>
<dbReference type="RefSeq" id="XP_035439929.2">
    <property type="nucleotide sequence ID" value="XM_035584036.2"/>
</dbReference>
<dbReference type="InterPro" id="IPR036396">
    <property type="entry name" value="Cyt_P450_sf"/>
</dbReference>
<dbReference type="GO" id="GO:0071375">
    <property type="term" value="P:cellular response to peptide hormone stimulus"/>
    <property type="evidence" value="ECO:0007669"/>
    <property type="project" value="TreeGrafter"/>
</dbReference>
<reference evidence="10" key="1">
    <citation type="submission" date="2025-08" db="UniProtKB">
        <authorList>
            <consortium name="RefSeq"/>
        </authorList>
    </citation>
    <scope>IDENTIFICATION</scope>
    <source>
        <tissue evidence="10">Whole larval tissue</tissue>
    </source>
</reference>
<dbReference type="GeneID" id="118269113"/>
<dbReference type="PRINTS" id="PR00463">
    <property type="entry name" value="EP450I"/>
</dbReference>
<dbReference type="GO" id="GO:0008203">
    <property type="term" value="P:cholesterol metabolic process"/>
    <property type="evidence" value="ECO:0007669"/>
    <property type="project" value="TreeGrafter"/>
</dbReference>
<dbReference type="GO" id="GO:0005506">
    <property type="term" value="F:iron ion binding"/>
    <property type="evidence" value="ECO:0007669"/>
    <property type="project" value="InterPro"/>
</dbReference>
<dbReference type="InterPro" id="IPR001128">
    <property type="entry name" value="Cyt_P450"/>
</dbReference>
<dbReference type="CDD" id="cd11054">
    <property type="entry name" value="CYP24A1-like"/>
    <property type="match status" value="1"/>
</dbReference>
<keyword evidence="6 8" id="KW-0408">Iron</keyword>
<keyword evidence="7" id="KW-0503">Monooxygenase</keyword>
<evidence type="ECO:0000256" key="7">
    <source>
        <dbReference type="ARBA" id="ARBA00023033"/>
    </source>
</evidence>
<dbReference type="AlphaFoldDB" id="A0A9R0D4J8"/>
<evidence type="ECO:0000256" key="4">
    <source>
        <dbReference type="ARBA" id="ARBA00022723"/>
    </source>
</evidence>
<dbReference type="InterPro" id="IPR050479">
    <property type="entry name" value="CYP11_CYP27_families"/>
</dbReference>
<protein>
    <submittedName>
        <fullName evidence="10">Cytochrome P450 315a1, mitochondrial</fullName>
    </submittedName>
</protein>
<evidence type="ECO:0000313" key="9">
    <source>
        <dbReference type="Proteomes" id="UP000829999"/>
    </source>
</evidence>
<keyword evidence="4 8" id="KW-0479">Metal-binding</keyword>
<dbReference type="GO" id="GO:0016705">
    <property type="term" value="F:oxidoreductase activity, acting on paired donors, with incorporation or reduction of molecular oxygen"/>
    <property type="evidence" value="ECO:0007669"/>
    <property type="project" value="InterPro"/>
</dbReference>
<dbReference type="GO" id="GO:0034650">
    <property type="term" value="P:cortisol metabolic process"/>
    <property type="evidence" value="ECO:0007669"/>
    <property type="project" value="TreeGrafter"/>
</dbReference>
<keyword evidence="9" id="KW-1185">Reference proteome</keyword>
<dbReference type="CTD" id="44858"/>
<comment type="similarity">
    <text evidence="2">Belongs to the cytochrome P450 family.</text>
</comment>
<evidence type="ECO:0000256" key="3">
    <source>
        <dbReference type="ARBA" id="ARBA00022617"/>
    </source>
</evidence>
<dbReference type="GO" id="GO:0020037">
    <property type="term" value="F:heme binding"/>
    <property type="evidence" value="ECO:0007669"/>
    <property type="project" value="InterPro"/>
</dbReference>
<gene>
    <name evidence="10" type="primary">LOC118269113</name>
</gene>
<dbReference type="Proteomes" id="UP000829999">
    <property type="component" value="Chromosome 2"/>
</dbReference>
<dbReference type="InterPro" id="IPR002401">
    <property type="entry name" value="Cyt_P450_E_grp-I"/>
</dbReference>
<dbReference type="GO" id="GO:0006700">
    <property type="term" value="P:C21-steroid hormone biosynthetic process"/>
    <property type="evidence" value="ECO:0007669"/>
    <property type="project" value="TreeGrafter"/>
</dbReference>
<keyword evidence="5" id="KW-0560">Oxidoreductase</keyword>
<comment type="cofactor">
    <cofactor evidence="1 8">
        <name>heme</name>
        <dbReference type="ChEBI" id="CHEBI:30413"/>
    </cofactor>
</comment>
<organism evidence="9 10">
    <name type="scientific">Spodoptera frugiperda</name>
    <name type="common">Fall armyworm</name>
    <dbReference type="NCBI Taxonomy" id="7108"/>
    <lineage>
        <taxon>Eukaryota</taxon>
        <taxon>Metazoa</taxon>
        <taxon>Ecdysozoa</taxon>
        <taxon>Arthropoda</taxon>
        <taxon>Hexapoda</taxon>
        <taxon>Insecta</taxon>
        <taxon>Pterygota</taxon>
        <taxon>Neoptera</taxon>
        <taxon>Endopterygota</taxon>
        <taxon>Lepidoptera</taxon>
        <taxon>Glossata</taxon>
        <taxon>Ditrysia</taxon>
        <taxon>Noctuoidea</taxon>
        <taxon>Noctuidae</taxon>
        <taxon>Amphipyrinae</taxon>
        <taxon>Spodoptera</taxon>
    </lineage>
</organism>
<dbReference type="PANTHER" id="PTHR24279">
    <property type="entry name" value="CYTOCHROME P450"/>
    <property type="match status" value="1"/>
</dbReference>
<evidence type="ECO:0000256" key="8">
    <source>
        <dbReference type="PIRSR" id="PIRSR602401-1"/>
    </source>
</evidence>
<dbReference type="SUPFAM" id="SSF48264">
    <property type="entry name" value="Cytochrome P450"/>
    <property type="match status" value="1"/>
</dbReference>
<keyword evidence="3 8" id="KW-0349">Heme</keyword>
<dbReference type="GO" id="GO:0006704">
    <property type="term" value="P:glucocorticoid biosynthetic process"/>
    <property type="evidence" value="ECO:0007669"/>
    <property type="project" value="TreeGrafter"/>
</dbReference>
<dbReference type="Gene3D" id="1.10.630.10">
    <property type="entry name" value="Cytochrome P450"/>
    <property type="match status" value="1"/>
</dbReference>
<name>A0A9R0D4J8_SPOFR</name>
<proteinExistence type="inferred from homology"/>
<dbReference type="Pfam" id="PF00067">
    <property type="entry name" value="p450"/>
    <property type="match status" value="1"/>
</dbReference>